<evidence type="ECO:0000313" key="2">
    <source>
        <dbReference type="Proteomes" id="UP000516862"/>
    </source>
</evidence>
<protein>
    <submittedName>
        <fullName evidence="1">Uncharacterized protein</fullName>
    </submittedName>
</protein>
<dbReference type="AlphaFoldDB" id="A0A7H2QLL0"/>
<evidence type="ECO:0000313" key="1">
    <source>
        <dbReference type="EMBL" id="QNX05551.1"/>
    </source>
</evidence>
<reference evidence="1 2" key="2">
    <citation type="submission" date="2020-09" db="EMBL/GenBank/DDBJ databases">
        <authorList>
            <person name="Chen F.-J."/>
            <person name="Lee Y.-T."/>
        </authorList>
    </citation>
    <scope>NUCLEOTIDE SEQUENCE [LARGE SCALE GENOMIC DNA]</scope>
    <source>
        <strain evidence="1 2">AS73</strain>
    </source>
</reference>
<reference evidence="2" key="1">
    <citation type="submission" date="2020-09" db="EMBL/GenBank/DDBJ databases">
        <title>Clinical and molecular characterization of Acinetobacter seifertii in Taiwan.</title>
        <authorList>
            <person name="Li L.-H."/>
            <person name="Yang Y.-S."/>
            <person name="Sun J.-R."/>
            <person name="Huang T.-W."/>
            <person name="Huang W.-C."/>
            <person name="Wang Y.-C."/>
            <person name="Kuo T.-H."/>
            <person name="Kuo S.-C."/>
            <person name="Chen T.-L."/>
        </authorList>
    </citation>
    <scope>NUCLEOTIDE SEQUENCE [LARGE SCALE GENOMIC DNA]</scope>
    <source>
        <strain evidence="2">AS73</strain>
    </source>
</reference>
<name>A0A7H2QLL0_9GAMM</name>
<accession>A0A7H2QLL0</accession>
<sequence length="57" mass="6332">MGHLRCLTSVPANIDKVLSQGKYSNNTVNIGEKDTYQDKISKLLVLPQDTKISSKIK</sequence>
<proteinExistence type="predicted"/>
<dbReference type="RefSeq" id="WP_171493297.1">
    <property type="nucleotide sequence ID" value="NZ_BKEE01000001.1"/>
</dbReference>
<dbReference type="Proteomes" id="UP000516862">
    <property type="component" value="Chromosome"/>
</dbReference>
<gene>
    <name evidence="1" type="ORF">IC796_00775</name>
</gene>
<organism evidence="1 2">
    <name type="scientific">Acinetobacter seifertii</name>
    <dbReference type="NCBI Taxonomy" id="1530123"/>
    <lineage>
        <taxon>Bacteria</taxon>
        <taxon>Pseudomonadati</taxon>
        <taxon>Pseudomonadota</taxon>
        <taxon>Gammaproteobacteria</taxon>
        <taxon>Moraxellales</taxon>
        <taxon>Moraxellaceae</taxon>
        <taxon>Acinetobacter</taxon>
        <taxon>Acinetobacter calcoaceticus/baumannii complex</taxon>
    </lineage>
</organism>
<dbReference type="EMBL" id="CP061561">
    <property type="protein sequence ID" value="QNX05551.1"/>
    <property type="molecule type" value="Genomic_DNA"/>
</dbReference>